<keyword evidence="2" id="KW-0812">Transmembrane</keyword>
<accession>A0A956NE10</accession>
<feature type="transmembrane region" description="Helical" evidence="2">
    <location>
        <begin position="155"/>
        <end position="175"/>
    </location>
</feature>
<dbReference type="EMBL" id="JAGQHS010000017">
    <property type="protein sequence ID" value="MCA9755204.1"/>
    <property type="molecule type" value="Genomic_DNA"/>
</dbReference>
<organism evidence="3 4">
    <name type="scientific">Eiseniibacteriota bacterium</name>
    <dbReference type="NCBI Taxonomy" id="2212470"/>
    <lineage>
        <taxon>Bacteria</taxon>
        <taxon>Candidatus Eiseniibacteriota</taxon>
    </lineage>
</organism>
<reference evidence="3" key="1">
    <citation type="submission" date="2020-04" db="EMBL/GenBank/DDBJ databases">
        <authorList>
            <person name="Zhang T."/>
        </authorList>
    </citation>
    <scope>NUCLEOTIDE SEQUENCE</scope>
    <source>
        <strain evidence="3">HKST-UBA02</strain>
    </source>
</reference>
<keyword evidence="2" id="KW-0472">Membrane</keyword>
<evidence type="ECO:0000256" key="1">
    <source>
        <dbReference type="SAM" id="MobiDB-lite"/>
    </source>
</evidence>
<name>A0A956NE10_UNCEI</name>
<comment type="caution">
    <text evidence="3">The sequence shown here is derived from an EMBL/GenBank/DDBJ whole genome shotgun (WGS) entry which is preliminary data.</text>
</comment>
<proteinExistence type="predicted"/>
<reference evidence="3" key="2">
    <citation type="journal article" date="2021" name="Microbiome">
        <title>Successional dynamics and alternative stable states in a saline activated sludge microbial community over 9 years.</title>
        <authorList>
            <person name="Wang Y."/>
            <person name="Ye J."/>
            <person name="Ju F."/>
            <person name="Liu L."/>
            <person name="Boyd J.A."/>
            <person name="Deng Y."/>
            <person name="Parks D.H."/>
            <person name="Jiang X."/>
            <person name="Yin X."/>
            <person name="Woodcroft B.J."/>
            <person name="Tyson G.W."/>
            <person name="Hugenholtz P."/>
            <person name="Polz M.F."/>
            <person name="Zhang T."/>
        </authorList>
    </citation>
    <scope>NUCLEOTIDE SEQUENCE</scope>
    <source>
        <strain evidence="3">HKST-UBA02</strain>
    </source>
</reference>
<sequence length="347" mass="37609">MLPRFQNRIVNNLEVTLTQPPNRVPLADIPKYGSWAFLGFGALATVGGVFLTFQDPAGLVLIAFGLVFAGAGFLIRRLFGTPAGKKAIVAESHSRTVSRLDGAGTRSRATVLHVDADATDEEVAAAREAWASAQLGQRPDWVSGRVEEKGRRSRGIVQAAAVLWCVLAIVLGVLGATVDQFFLFAAALVGVAAVALVFVAIRQALRERAFGASTFVMERTPAHLGETLRGRVITGVGVKQRAAVDFEVRLQCVDRWEETRHSGRDDRTSRPRRDILWKEQRTTRGVPDQTEPRLVVGIEFDLPMDVPATTLGGSNEGVVWELEVSASLPGLDYVAEFDFPVVAPPES</sequence>
<feature type="compositionally biased region" description="Basic and acidic residues" evidence="1">
    <location>
        <begin position="259"/>
        <end position="282"/>
    </location>
</feature>
<feature type="region of interest" description="Disordered" evidence="1">
    <location>
        <begin position="259"/>
        <end position="287"/>
    </location>
</feature>
<dbReference type="Proteomes" id="UP000739538">
    <property type="component" value="Unassembled WGS sequence"/>
</dbReference>
<dbReference type="AlphaFoldDB" id="A0A956NE10"/>
<evidence type="ECO:0000313" key="4">
    <source>
        <dbReference type="Proteomes" id="UP000739538"/>
    </source>
</evidence>
<feature type="transmembrane region" description="Helical" evidence="2">
    <location>
        <begin position="57"/>
        <end position="75"/>
    </location>
</feature>
<evidence type="ECO:0000313" key="3">
    <source>
        <dbReference type="EMBL" id="MCA9755204.1"/>
    </source>
</evidence>
<feature type="transmembrane region" description="Helical" evidence="2">
    <location>
        <begin position="181"/>
        <end position="201"/>
    </location>
</feature>
<keyword evidence="2" id="KW-1133">Transmembrane helix</keyword>
<feature type="transmembrane region" description="Helical" evidence="2">
    <location>
        <begin position="32"/>
        <end position="51"/>
    </location>
</feature>
<gene>
    <name evidence="3" type="ORF">KDA27_05330</name>
</gene>
<evidence type="ECO:0000256" key="2">
    <source>
        <dbReference type="SAM" id="Phobius"/>
    </source>
</evidence>
<protein>
    <submittedName>
        <fullName evidence="3">Uncharacterized protein</fullName>
    </submittedName>
</protein>